<dbReference type="EMBL" id="ABJB010487044">
    <property type="status" value="NOT_ANNOTATED_CDS"/>
    <property type="molecule type" value="Genomic_DNA"/>
</dbReference>
<dbReference type="Gene3D" id="3.30.1330.20">
    <property type="entry name" value="Tubulin/FtsZ, C-terminal domain"/>
    <property type="match status" value="1"/>
</dbReference>
<dbReference type="STRING" id="6945.B7Q5V8"/>
<dbReference type="HOGENOM" id="CLU_206165_0_0_1"/>
<evidence type="ECO:0000256" key="3">
    <source>
        <dbReference type="ARBA" id="ARBA00022701"/>
    </source>
</evidence>
<dbReference type="PANTHER" id="PTHR36527:SF5">
    <property type="entry name" value="TUBULIN_FTSZ GTPASE DOMAIN-CONTAINING PROTEIN"/>
    <property type="match status" value="1"/>
</dbReference>
<dbReference type="VEuPathDB" id="VectorBase:ISCW010622"/>
<feature type="domain" description="Tubulin/FtsZ 2-layer sandwich" evidence="6">
    <location>
        <begin position="3"/>
        <end position="53"/>
    </location>
</feature>
<dbReference type="GO" id="GO:0003924">
    <property type="term" value="F:GTPase activity"/>
    <property type="evidence" value="ECO:0007669"/>
    <property type="project" value="InterPro"/>
</dbReference>
<proteinExistence type="inferred from homology"/>
<dbReference type="PaxDb" id="6945-B7Q5V8"/>
<dbReference type="Pfam" id="PF03953">
    <property type="entry name" value="Tubulin_C"/>
    <property type="match status" value="1"/>
</dbReference>
<sequence length="65" mass="7124">MINVQSKNSSYFVERIPNNVKAAVCDIPPRGLKMSANFIGYSTAIQELFKRIAKDSAESGLHAVP</sequence>
<protein>
    <submittedName>
        <fullName evidence="7 8">Tubulin beta chain, putative</fullName>
    </submittedName>
</protein>
<comment type="cofactor">
    <cofactor evidence="1">
        <name>Mg(2+)</name>
        <dbReference type="ChEBI" id="CHEBI:18420"/>
    </cofactor>
</comment>
<evidence type="ECO:0000256" key="2">
    <source>
        <dbReference type="ARBA" id="ARBA00009636"/>
    </source>
</evidence>
<dbReference type="EMBL" id="ABJB010632844">
    <property type="status" value="NOT_ANNOTATED_CDS"/>
    <property type="molecule type" value="Genomic_DNA"/>
</dbReference>
<dbReference type="VEuPathDB" id="VectorBase:ISCI010622"/>
<dbReference type="SUPFAM" id="SSF55307">
    <property type="entry name" value="Tubulin C-terminal domain-like"/>
    <property type="match status" value="1"/>
</dbReference>
<dbReference type="PANTHER" id="PTHR36527">
    <property type="entry name" value="OS01G0282866 PROTEIN"/>
    <property type="match status" value="1"/>
</dbReference>
<gene>
    <name evidence="7" type="ORF">IscW_ISCW010622</name>
</gene>
<evidence type="ECO:0000256" key="5">
    <source>
        <dbReference type="ARBA" id="ARBA00023134"/>
    </source>
</evidence>
<dbReference type="InParanoid" id="B7Q5V8"/>
<dbReference type="EMBL" id="ABJB010206226">
    <property type="status" value="NOT_ANNOTATED_CDS"/>
    <property type="molecule type" value="Genomic_DNA"/>
</dbReference>
<comment type="similarity">
    <text evidence="2">Belongs to the tubulin family.</text>
</comment>
<evidence type="ECO:0000256" key="1">
    <source>
        <dbReference type="ARBA" id="ARBA00001946"/>
    </source>
</evidence>
<keyword evidence="5" id="KW-0342">GTP-binding</keyword>
<dbReference type="InterPro" id="IPR008280">
    <property type="entry name" value="Tub_FtsZ_C"/>
</dbReference>
<dbReference type="InterPro" id="IPR037103">
    <property type="entry name" value="Tubulin/FtsZ-like_C"/>
</dbReference>
<dbReference type="InterPro" id="IPR018316">
    <property type="entry name" value="Tubulin/FtsZ_2-layer-sand-dom"/>
</dbReference>
<accession>B7Q5V8</accession>
<dbReference type="EnsemblMetazoa" id="ISCW010622-RA">
    <property type="protein sequence ID" value="ISCW010622-PA"/>
    <property type="gene ID" value="ISCW010622"/>
</dbReference>
<dbReference type="EMBL" id="ABJB010519159">
    <property type="status" value="NOT_ANNOTATED_CDS"/>
    <property type="molecule type" value="Genomic_DNA"/>
</dbReference>
<reference evidence="7 9" key="1">
    <citation type="submission" date="2008-03" db="EMBL/GenBank/DDBJ databases">
        <title>Annotation of Ixodes scapularis.</title>
        <authorList>
            <consortium name="Ixodes scapularis Genome Project Consortium"/>
            <person name="Caler E."/>
            <person name="Hannick L.I."/>
            <person name="Bidwell S."/>
            <person name="Joardar V."/>
            <person name="Thiagarajan M."/>
            <person name="Amedeo P."/>
            <person name="Galinsky K.J."/>
            <person name="Schobel S."/>
            <person name="Inman J."/>
            <person name="Hostetler J."/>
            <person name="Miller J."/>
            <person name="Hammond M."/>
            <person name="Megy K."/>
            <person name="Lawson D."/>
            <person name="Kodira C."/>
            <person name="Sutton G."/>
            <person name="Meyer J."/>
            <person name="Hill C.A."/>
            <person name="Birren B."/>
            <person name="Nene V."/>
            <person name="Collins F."/>
            <person name="Alarcon-Chaidez F."/>
            <person name="Wikel S."/>
            <person name="Strausberg R."/>
        </authorList>
    </citation>
    <scope>NUCLEOTIDE SEQUENCE [LARGE SCALE GENOMIC DNA]</scope>
    <source>
        <strain evidence="9">Wikel</strain>
        <strain evidence="7">Wikel colony</strain>
    </source>
</reference>
<evidence type="ECO:0000313" key="9">
    <source>
        <dbReference type="Proteomes" id="UP000001555"/>
    </source>
</evidence>
<organism>
    <name type="scientific">Ixodes scapularis</name>
    <name type="common">Black-legged tick</name>
    <name type="synonym">Deer tick</name>
    <dbReference type="NCBI Taxonomy" id="6945"/>
    <lineage>
        <taxon>Eukaryota</taxon>
        <taxon>Metazoa</taxon>
        <taxon>Ecdysozoa</taxon>
        <taxon>Arthropoda</taxon>
        <taxon>Chelicerata</taxon>
        <taxon>Arachnida</taxon>
        <taxon>Acari</taxon>
        <taxon>Parasitiformes</taxon>
        <taxon>Ixodida</taxon>
        <taxon>Ixodoidea</taxon>
        <taxon>Ixodidae</taxon>
        <taxon>Ixodinae</taxon>
        <taxon>Ixodes</taxon>
    </lineage>
</organism>
<dbReference type="Proteomes" id="UP000001555">
    <property type="component" value="Unassembled WGS sequence"/>
</dbReference>
<dbReference type="GO" id="GO:0005200">
    <property type="term" value="F:structural constituent of cytoskeleton"/>
    <property type="evidence" value="ECO:0007669"/>
    <property type="project" value="InterPro"/>
</dbReference>
<dbReference type="GO" id="GO:0007017">
    <property type="term" value="P:microtubule-based process"/>
    <property type="evidence" value="ECO:0007669"/>
    <property type="project" value="InterPro"/>
</dbReference>
<evidence type="ECO:0000259" key="6">
    <source>
        <dbReference type="Pfam" id="PF03953"/>
    </source>
</evidence>
<reference evidence="8" key="2">
    <citation type="submission" date="2020-05" db="UniProtKB">
        <authorList>
            <consortium name="EnsemblMetazoa"/>
        </authorList>
    </citation>
    <scope>IDENTIFICATION</scope>
    <source>
        <strain evidence="8">wikel</strain>
    </source>
</reference>
<keyword evidence="9" id="KW-1185">Reference proteome</keyword>
<dbReference type="EMBL" id="DS863512">
    <property type="protein sequence ID" value="EEC14230.1"/>
    <property type="molecule type" value="Genomic_DNA"/>
</dbReference>
<dbReference type="GO" id="GO:0005874">
    <property type="term" value="C:microtubule"/>
    <property type="evidence" value="ECO:0007669"/>
    <property type="project" value="UniProtKB-KW"/>
</dbReference>
<dbReference type="PRINTS" id="PR01163">
    <property type="entry name" value="BETATUBULIN"/>
</dbReference>
<dbReference type="AlphaFoldDB" id="B7Q5V8"/>
<keyword evidence="3" id="KW-0493">Microtubule</keyword>
<keyword evidence="4" id="KW-0547">Nucleotide-binding</keyword>
<evidence type="ECO:0000256" key="4">
    <source>
        <dbReference type="ARBA" id="ARBA00022741"/>
    </source>
</evidence>
<evidence type="ECO:0000313" key="7">
    <source>
        <dbReference type="EMBL" id="EEC14230.1"/>
    </source>
</evidence>
<dbReference type="InterPro" id="IPR002453">
    <property type="entry name" value="Beta_tubulin"/>
</dbReference>
<evidence type="ECO:0000313" key="8">
    <source>
        <dbReference type="EnsemblMetazoa" id="ISCW010622-PA"/>
    </source>
</evidence>
<name>B7Q5V8_IXOSC</name>
<dbReference type="GO" id="GO:0005525">
    <property type="term" value="F:GTP binding"/>
    <property type="evidence" value="ECO:0007669"/>
    <property type="project" value="UniProtKB-KW"/>
</dbReference>